<evidence type="ECO:0008006" key="3">
    <source>
        <dbReference type="Google" id="ProtNLM"/>
    </source>
</evidence>
<dbReference type="AlphaFoldDB" id="A0A259TVU5"/>
<protein>
    <recommendedName>
        <fullName evidence="3">DUF2071 domain-containing protein</fullName>
    </recommendedName>
</protein>
<gene>
    <name evidence="1" type="ORF">BSZ36_01770</name>
</gene>
<name>A0A259TVU5_9BACT</name>
<evidence type="ECO:0000313" key="1">
    <source>
        <dbReference type="EMBL" id="OZC01826.1"/>
    </source>
</evidence>
<dbReference type="PANTHER" id="PTHR39186">
    <property type="entry name" value="DUF2071 FAMILY PROTEIN"/>
    <property type="match status" value="1"/>
</dbReference>
<keyword evidence="2" id="KW-1185">Reference proteome</keyword>
<evidence type="ECO:0000313" key="2">
    <source>
        <dbReference type="Proteomes" id="UP000216446"/>
    </source>
</evidence>
<dbReference type="Pfam" id="PF09844">
    <property type="entry name" value="DUF2071"/>
    <property type="match status" value="1"/>
</dbReference>
<dbReference type="OrthoDB" id="1421826at2"/>
<organism evidence="1 2">
    <name type="scientific">Rubricoccus marinus</name>
    <dbReference type="NCBI Taxonomy" id="716817"/>
    <lineage>
        <taxon>Bacteria</taxon>
        <taxon>Pseudomonadati</taxon>
        <taxon>Rhodothermota</taxon>
        <taxon>Rhodothermia</taxon>
        <taxon>Rhodothermales</taxon>
        <taxon>Rubricoccaceae</taxon>
        <taxon>Rubricoccus</taxon>
    </lineage>
</organism>
<dbReference type="PANTHER" id="PTHR39186:SF1">
    <property type="entry name" value="DUF2071 DOMAIN-CONTAINING PROTEIN"/>
    <property type="match status" value="1"/>
</dbReference>
<dbReference type="EMBL" id="MQWB01000001">
    <property type="protein sequence ID" value="OZC01826.1"/>
    <property type="molecule type" value="Genomic_DNA"/>
</dbReference>
<accession>A0A259TVU5</accession>
<dbReference type="RefSeq" id="WP_094545446.1">
    <property type="nucleotide sequence ID" value="NZ_MQWB01000001.1"/>
</dbReference>
<comment type="caution">
    <text evidence="1">The sequence shown here is derived from an EMBL/GenBank/DDBJ whole genome shotgun (WGS) entry which is preliminary data.</text>
</comment>
<dbReference type="InParanoid" id="A0A259TVU5"/>
<sequence>MSRPFLTARWESLLLLNYAVPPEALLPRVPAGTALDLWRGEALVSVVGFMMRDTRVLGVPVPFHRTFEEVNLRFYVTRTTPEGEVRRAVVFVRELVPKRAIATVARVAYNEPYSAVPMSHAIALTPEAGGSVTYGWRDGGREFALRGVASGAAAQSEPGTESEFITEHYWGYTRQRDGGTLEYQVEHPKWDTWALDEATLTGDTSALYGPEFAGVLAGPPRSAFLAVGSEVAVHKGRRIA</sequence>
<proteinExistence type="predicted"/>
<reference evidence="1 2" key="1">
    <citation type="submission" date="2016-11" db="EMBL/GenBank/DDBJ databases">
        <title>Study of marine rhodopsin-containing bacteria.</title>
        <authorList>
            <person name="Yoshizawa S."/>
            <person name="Kumagai Y."/>
            <person name="Kogure K."/>
        </authorList>
    </citation>
    <scope>NUCLEOTIDE SEQUENCE [LARGE SCALE GENOMIC DNA]</scope>
    <source>
        <strain evidence="1 2">SG-29</strain>
    </source>
</reference>
<dbReference type="InterPro" id="IPR018644">
    <property type="entry name" value="DUF2071"/>
</dbReference>
<dbReference type="Proteomes" id="UP000216446">
    <property type="component" value="Unassembled WGS sequence"/>
</dbReference>